<keyword evidence="2" id="KW-0125">Carotenoid biosynthesis</keyword>
<comment type="caution">
    <text evidence="7">The sequence shown here is derived from an EMBL/GenBank/DDBJ whole genome shotgun (WGS) entry which is preliminary data.</text>
</comment>
<accession>A0A7V7PSM0</accession>
<dbReference type="PANTHER" id="PTHR31899:SF9">
    <property type="entry name" value="BETA-CAROTENE 3-HYDROXYLASE 1, CHLOROPLASTIC"/>
    <property type="match status" value="1"/>
</dbReference>
<keyword evidence="8" id="KW-1185">Reference proteome</keyword>
<dbReference type="Pfam" id="PF04116">
    <property type="entry name" value="FA_hydroxylase"/>
    <property type="match status" value="1"/>
</dbReference>
<dbReference type="RefSeq" id="WP_150967541.1">
    <property type="nucleotide sequence ID" value="NZ_VZDO01000001.1"/>
</dbReference>
<dbReference type="GO" id="GO:0010291">
    <property type="term" value="F:beta-carotene 3-hydroxylase activity"/>
    <property type="evidence" value="ECO:0007669"/>
    <property type="project" value="TreeGrafter"/>
</dbReference>
<evidence type="ECO:0000256" key="4">
    <source>
        <dbReference type="SAM" id="MobiDB-lite"/>
    </source>
</evidence>
<evidence type="ECO:0000313" key="8">
    <source>
        <dbReference type="Proteomes" id="UP000432089"/>
    </source>
</evidence>
<proteinExistence type="inferred from homology"/>
<evidence type="ECO:0000256" key="2">
    <source>
        <dbReference type="ARBA" id="ARBA00022746"/>
    </source>
</evidence>
<feature type="transmembrane region" description="Helical" evidence="5">
    <location>
        <begin position="6"/>
        <end position="26"/>
    </location>
</feature>
<dbReference type="EMBL" id="VZDO01000001">
    <property type="protein sequence ID" value="KAB0682569.1"/>
    <property type="molecule type" value="Genomic_DNA"/>
</dbReference>
<evidence type="ECO:0000256" key="1">
    <source>
        <dbReference type="ARBA" id="ARBA00009324"/>
    </source>
</evidence>
<feature type="compositionally biased region" description="Basic and acidic residues" evidence="4">
    <location>
        <begin position="187"/>
        <end position="202"/>
    </location>
</feature>
<feature type="domain" description="Fatty acid hydroxylase" evidence="6">
    <location>
        <begin position="14"/>
        <end position="151"/>
    </location>
</feature>
<reference evidence="7 8" key="1">
    <citation type="submission" date="2019-09" db="EMBL/GenBank/DDBJ databases">
        <title>YIM 132180 draft genome.</title>
        <authorList>
            <person name="Zhang K."/>
        </authorList>
    </citation>
    <scope>NUCLEOTIDE SEQUENCE [LARGE SCALE GENOMIC DNA]</scope>
    <source>
        <strain evidence="7 8">YIM 132180</strain>
    </source>
</reference>
<keyword evidence="3" id="KW-0560">Oxidoreductase</keyword>
<comment type="similarity">
    <text evidence="1">Belongs to the sterol desaturase family.</text>
</comment>
<dbReference type="InterPro" id="IPR045019">
    <property type="entry name" value="BETA-OHASE-like"/>
</dbReference>
<dbReference type="GO" id="GO:0005506">
    <property type="term" value="F:iron ion binding"/>
    <property type="evidence" value="ECO:0007669"/>
    <property type="project" value="InterPro"/>
</dbReference>
<evidence type="ECO:0000256" key="3">
    <source>
        <dbReference type="ARBA" id="ARBA00023002"/>
    </source>
</evidence>
<organism evidence="7 8">
    <name type="scientific">Plantimonas leprariae</name>
    <dbReference type="NCBI Taxonomy" id="2615207"/>
    <lineage>
        <taxon>Bacteria</taxon>
        <taxon>Pseudomonadati</taxon>
        <taxon>Pseudomonadota</taxon>
        <taxon>Alphaproteobacteria</taxon>
        <taxon>Hyphomicrobiales</taxon>
        <taxon>Aurantimonadaceae</taxon>
        <taxon>Plantimonas</taxon>
    </lineage>
</organism>
<dbReference type="PANTHER" id="PTHR31899">
    <property type="entry name" value="BETA-CAROTENE 3-HYDROXYLASE 1, CHLOROPLASTIC"/>
    <property type="match status" value="1"/>
</dbReference>
<gene>
    <name evidence="7" type="ORF">F6X38_00295</name>
</gene>
<keyword evidence="5" id="KW-0812">Transmembrane</keyword>
<protein>
    <submittedName>
        <fullName evidence="7">Beta-carotene hydroxylase</fullName>
    </submittedName>
</protein>
<evidence type="ECO:0000259" key="6">
    <source>
        <dbReference type="Pfam" id="PF04116"/>
    </source>
</evidence>
<dbReference type="GO" id="GO:0016119">
    <property type="term" value="P:carotene metabolic process"/>
    <property type="evidence" value="ECO:0007669"/>
    <property type="project" value="TreeGrafter"/>
</dbReference>
<dbReference type="GO" id="GO:0016123">
    <property type="term" value="P:xanthophyll biosynthetic process"/>
    <property type="evidence" value="ECO:0007669"/>
    <property type="project" value="TreeGrafter"/>
</dbReference>
<feature type="compositionally biased region" description="Low complexity" evidence="4">
    <location>
        <begin position="174"/>
        <end position="183"/>
    </location>
</feature>
<keyword evidence="5" id="KW-0472">Membrane</keyword>
<name>A0A7V7PSM0_9HYPH</name>
<dbReference type="AlphaFoldDB" id="A0A7V7PSM0"/>
<keyword evidence="5" id="KW-1133">Transmembrane helix</keyword>
<feature type="transmembrane region" description="Helical" evidence="5">
    <location>
        <begin position="57"/>
        <end position="75"/>
    </location>
</feature>
<dbReference type="InterPro" id="IPR006694">
    <property type="entry name" value="Fatty_acid_hydroxylase"/>
</dbReference>
<feature type="transmembrane region" description="Helical" evidence="5">
    <location>
        <begin position="81"/>
        <end position="98"/>
    </location>
</feature>
<evidence type="ECO:0000313" key="7">
    <source>
        <dbReference type="EMBL" id="KAB0682569.1"/>
    </source>
</evidence>
<dbReference type="Proteomes" id="UP000432089">
    <property type="component" value="Unassembled WGS sequence"/>
</dbReference>
<sequence length="202" mass="22753">MTLTSWPVLIGVALVTFLAMEWVAWWTHKYVMHGDWGWGWHKSHHEEHDELFEKNDLYAVVFSGIAIVLFVVGSLAGLPLVLAFATGITLYGIFYFIVHDGLVHQRWPFRNIPHRGYAKRLVQAHRLHHAVEGREDNVSFGFLYAPPADRLHAQLKASGVVERERRAAREAKAAARAATATVTPPDASRERPDEAEMPRGAA</sequence>
<evidence type="ECO:0000256" key="5">
    <source>
        <dbReference type="SAM" id="Phobius"/>
    </source>
</evidence>
<feature type="region of interest" description="Disordered" evidence="4">
    <location>
        <begin position="168"/>
        <end position="202"/>
    </location>
</feature>